<proteinExistence type="predicted"/>
<dbReference type="EMBL" id="JAFDVH010000018">
    <property type="protein sequence ID" value="KAG7460753.1"/>
    <property type="molecule type" value="Genomic_DNA"/>
</dbReference>
<dbReference type="GO" id="GO:0006360">
    <property type="term" value="P:transcription by RNA polymerase I"/>
    <property type="evidence" value="ECO:0007669"/>
    <property type="project" value="InterPro"/>
</dbReference>
<sequence length="445" mass="52462">MDDIDAELRRPATGQHSGSEDEEQNGERIERPRLPLKTQINKKGPYESGFHETVRICLRKICDCLFQLQWQEAAEYMKSYFQTLEDTSTSKQLLASEIIWRLGTEILHHHPKTKPEDFNSFFERMKNTGVKCYLKVCLEQSFHLLMNGHFEDAKRQLSIAESWRFGQQSTSQTQRMKMIQAYRGFLDYFTWCAKKSAVSGADYSNEAASQEMHSYFRQASVNLLEILKHPGVWDPFVISYVNMLEFYNDRDGALDVLNEYAYNNSFPPNPNAHVYLYQYLRKHQAPQKKLFKVLRTLQALVPSHVLMLEFCSLLLQSGEEKHLHEAVRVIFSLLDYSSWKDNLDAWSCLSDIMKQLKRKKLRHLIAEEWETRKSWWSVFHFRSYPARKNFEQNEELVKVKSGIAAALAGQNCMYCVRKRELFREKAKRLKAAQSQRGKKRRKRRR</sequence>
<dbReference type="PANTHER" id="PTHR32122">
    <property type="entry name" value="TATA BOX-BINDING PROTEIN ASSOCIATED FACTOR RNA POLYMERASE I SUBUNIT A"/>
    <property type="match status" value="1"/>
</dbReference>
<dbReference type="PANTHER" id="PTHR32122:SF1">
    <property type="entry name" value="TATA BOX-BINDING PROTEIN-ASSOCIATED FACTOR RNA POLYMERASE I SUBUNIT A"/>
    <property type="match status" value="1"/>
</dbReference>
<organism evidence="2 3">
    <name type="scientific">Megalops atlanticus</name>
    <name type="common">Tarpon</name>
    <name type="synonym">Clupea gigantea</name>
    <dbReference type="NCBI Taxonomy" id="7932"/>
    <lineage>
        <taxon>Eukaryota</taxon>
        <taxon>Metazoa</taxon>
        <taxon>Chordata</taxon>
        <taxon>Craniata</taxon>
        <taxon>Vertebrata</taxon>
        <taxon>Euteleostomi</taxon>
        <taxon>Actinopterygii</taxon>
        <taxon>Neopterygii</taxon>
        <taxon>Teleostei</taxon>
        <taxon>Elopiformes</taxon>
        <taxon>Megalopidae</taxon>
        <taxon>Megalops</taxon>
    </lineage>
</organism>
<dbReference type="InterPro" id="IPR039495">
    <property type="entry name" value="TAF1A"/>
</dbReference>
<dbReference type="OrthoDB" id="165342at2759"/>
<comment type="caution">
    <text evidence="2">The sequence shown here is derived from an EMBL/GenBank/DDBJ whole genome shotgun (WGS) entry which is preliminary data.</text>
</comment>
<keyword evidence="3" id="KW-1185">Reference proteome</keyword>
<feature type="compositionally biased region" description="Basic and acidic residues" evidence="1">
    <location>
        <begin position="1"/>
        <end position="10"/>
    </location>
</feature>
<evidence type="ECO:0008006" key="4">
    <source>
        <dbReference type="Google" id="ProtNLM"/>
    </source>
</evidence>
<dbReference type="GO" id="GO:0000120">
    <property type="term" value="C:RNA polymerase I transcription regulator complex"/>
    <property type="evidence" value="ECO:0007669"/>
    <property type="project" value="InterPro"/>
</dbReference>
<reference evidence="2" key="1">
    <citation type="submission" date="2021-01" db="EMBL/GenBank/DDBJ databases">
        <authorList>
            <person name="Zahm M."/>
            <person name="Roques C."/>
            <person name="Cabau C."/>
            <person name="Klopp C."/>
            <person name="Donnadieu C."/>
            <person name="Jouanno E."/>
            <person name="Lampietro C."/>
            <person name="Louis A."/>
            <person name="Herpin A."/>
            <person name="Echchiki A."/>
            <person name="Berthelot C."/>
            <person name="Parey E."/>
            <person name="Roest-Crollius H."/>
            <person name="Braasch I."/>
            <person name="Postlethwait J."/>
            <person name="Bobe J."/>
            <person name="Montfort J."/>
            <person name="Bouchez O."/>
            <person name="Begum T."/>
            <person name="Mejri S."/>
            <person name="Adams A."/>
            <person name="Chen W.-J."/>
            <person name="Guiguen Y."/>
        </authorList>
    </citation>
    <scope>NUCLEOTIDE SEQUENCE</scope>
    <source>
        <strain evidence="2">YG-15Mar2019-1</strain>
        <tissue evidence="2">Brain</tissue>
    </source>
</reference>
<name>A0A9D3T4P4_MEGAT</name>
<protein>
    <recommendedName>
        <fullName evidence="4">TATA box-binding protein-associated factor RNA polymerase I subunit A</fullName>
    </recommendedName>
</protein>
<evidence type="ECO:0000256" key="1">
    <source>
        <dbReference type="SAM" id="MobiDB-lite"/>
    </source>
</evidence>
<evidence type="ECO:0000313" key="3">
    <source>
        <dbReference type="Proteomes" id="UP001046870"/>
    </source>
</evidence>
<dbReference type="InterPro" id="IPR052669">
    <property type="entry name" value="SL1/TIF-IB_Component"/>
</dbReference>
<dbReference type="Proteomes" id="UP001046870">
    <property type="component" value="Chromosome 18"/>
</dbReference>
<dbReference type="AlphaFoldDB" id="A0A9D3T4P4"/>
<feature type="region of interest" description="Disordered" evidence="1">
    <location>
        <begin position="1"/>
        <end position="33"/>
    </location>
</feature>
<gene>
    <name evidence="2" type="ORF">MATL_G00202280</name>
</gene>
<evidence type="ECO:0000313" key="2">
    <source>
        <dbReference type="EMBL" id="KAG7460753.1"/>
    </source>
</evidence>
<accession>A0A9D3T4P4</accession>
<dbReference type="Pfam" id="PF14929">
    <property type="entry name" value="TAF1_subA"/>
    <property type="match status" value="1"/>
</dbReference>